<dbReference type="KEGG" id="csl:COCSUDRAFT_11034"/>
<keyword evidence="5" id="KW-0539">Nucleus</keyword>
<evidence type="ECO:0000313" key="8">
    <source>
        <dbReference type="Proteomes" id="UP000007264"/>
    </source>
</evidence>
<dbReference type="Gene3D" id="1.25.10.10">
    <property type="entry name" value="Leucine-rich Repeat Variant"/>
    <property type="match status" value="1"/>
</dbReference>
<dbReference type="SMART" id="SM00913">
    <property type="entry name" value="IBN_N"/>
    <property type="match status" value="1"/>
</dbReference>
<proteinExistence type="inferred from homology"/>
<dbReference type="GO" id="GO:0005635">
    <property type="term" value="C:nuclear envelope"/>
    <property type="evidence" value="ECO:0007669"/>
    <property type="project" value="TreeGrafter"/>
</dbReference>
<dbReference type="Proteomes" id="UP000007264">
    <property type="component" value="Unassembled WGS sequence"/>
</dbReference>
<evidence type="ECO:0000256" key="2">
    <source>
        <dbReference type="ARBA" id="ARBA00007991"/>
    </source>
</evidence>
<dbReference type="AlphaFoldDB" id="I0Z9C8"/>
<evidence type="ECO:0000256" key="4">
    <source>
        <dbReference type="ARBA" id="ARBA00022927"/>
    </source>
</evidence>
<reference evidence="7 8" key="1">
    <citation type="journal article" date="2012" name="Genome Biol.">
        <title>The genome of the polar eukaryotic microalga coccomyxa subellipsoidea reveals traits of cold adaptation.</title>
        <authorList>
            <person name="Blanc G."/>
            <person name="Agarkova I."/>
            <person name="Grimwood J."/>
            <person name="Kuo A."/>
            <person name="Brueggeman A."/>
            <person name="Dunigan D."/>
            <person name="Gurnon J."/>
            <person name="Ladunga I."/>
            <person name="Lindquist E."/>
            <person name="Lucas S."/>
            <person name="Pangilinan J."/>
            <person name="Proschold T."/>
            <person name="Salamov A."/>
            <person name="Schmutz J."/>
            <person name="Weeks D."/>
            <person name="Yamada T."/>
            <person name="Claverie J.M."/>
            <person name="Grigoriev I."/>
            <person name="Van Etten J."/>
            <person name="Lomsadze A."/>
            <person name="Borodovsky M."/>
        </authorList>
    </citation>
    <scope>NUCLEOTIDE SEQUENCE [LARGE SCALE GENOMIC DNA]</scope>
    <source>
        <strain evidence="7 8">C-169</strain>
    </source>
</reference>
<dbReference type="GO" id="GO:0031267">
    <property type="term" value="F:small GTPase binding"/>
    <property type="evidence" value="ECO:0007669"/>
    <property type="project" value="InterPro"/>
</dbReference>
<dbReference type="InterPro" id="IPR011989">
    <property type="entry name" value="ARM-like"/>
</dbReference>
<dbReference type="Pfam" id="PF03810">
    <property type="entry name" value="IBN_N"/>
    <property type="match status" value="1"/>
</dbReference>
<comment type="subcellular location">
    <subcellularLocation>
        <location evidence="1">Nucleus</location>
    </subcellularLocation>
</comment>
<sequence>MEDQSSQIGRVLSAALDANPEVRQKGEALIKSLSLHPGFGHALVQASLRQEFPIGLRQMAAVLLKQFIKAHWTPEAKHFEEPVVGDEEKAAIRRDLVAGLGDSDSRMRAAVGMAVAGIAKWDVPAAWPQLLGQLVTVISERKDQRAVHGAVRCLSMFVDELEDKQVLQATLFPALLAIVNSPSEYGASVRRRALQIVHSMAVMLAGVQSSADKESSKAIGALLDAWFQPFCVMLSQPTTAHDVGGWGVKLEVLRLLVALTTNWRRVVQPHMPALLQHCWTLMHSCFPIYLTAVVLHQDDIDEGLADSDGDVVEFEVLISQMFEFILTLVGNSKFLPLLEPVLPELAYMTIGYMQMTTDQEENWAEDPNVYVADEEDDIFSVRTSGELVLEEVLRQADGAAGTLAGAVRRRLDEAAAAQAAGDAGWWRLREAALLAVGAVSDALLEAPGASDADFDLGSFLQNVLAQDLQAPDPPPFLVGRALWVASRLAPALGGERLVQYLQAAVDVLKSSSFGAVQVGACRAIVSLVPRAPAPALQPLLDPIYEGTAPSSPCETLHMVLEALAAVVGADGGAGARWEPRLSPAVLQLWAQHVKDPLLSMDAVAVIEGLASIPAALPSLQERALPHLVGILGAPEAGNPTLTEGALDVTCALLRPAAPEQAARVHSAASGTVMALVLRADDPGILQSASEILVRIGGEDLLSWGGADPAQTLHALLQAVARLLHPDVGDSPSLGVGEVISTMLRKMPGRLAGAMPEVLAAVVAKLAAAQSSPLITSLLIVLAQLAHADARQLLDFLASQPAPGISAGNALEMVMRIWTERQIELRGVYEINLTSTALAALLASGHPALAEAKARRTHPGTNLHGAIRTRSRAATQAEQWQVVSARVKIFALLADMLIEAREGAHVRHSLLNFGFGTACPTVHLFPAGIFMVLYPCEGP</sequence>
<accession>I0Z9C8</accession>
<evidence type="ECO:0000259" key="6">
    <source>
        <dbReference type="PROSITE" id="PS50166"/>
    </source>
</evidence>
<keyword evidence="8" id="KW-1185">Reference proteome</keyword>
<dbReference type="eggNOG" id="KOG2274">
    <property type="taxonomic scope" value="Eukaryota"/>
</dbReference>
<organism evidence="7 8">
    <name type="scientific">Coccomyxa subellipsoidea (strain C-169)</name>
    <name type="common">Green microalga</name>
    <dbReference type="NCBI Taxonomy" id="574566"/>
    <lineage>
        <taxon>Eukaryota</taxon>
        <taxon>Viridiplantae</taxon>
        <taxon>Chlorophyta</taxon>
        <taxon>core chlorophytes</taxon>
        <taxon>Trebouxiophyceae</taxon>
        <taxon>Trebouxiophyceae incertae sedis</taxon>
        <taxon>Coccomyxaceae</taxon>
        <taxon>Coccomyxa</taxon>
        <taxon>Coccomyxa subellipsoidea</taxon>
    </lineage>
</organism>
<keyword evidence="4" id="KW-0653">Protein transport</keyword>
<dbReference type="GeneID" id="17045262"/>
<dbReference type="PANTHER" id="PTHR10997:SF9">
    <property type="entry name" value="IMPORTIN-9"/>
    <property type="match status" value="1"/>
</dbReference>
<gene>
    <name evidence="7" type="ORF">COCSUDRAFT_11034</name>
</gene>
<dbReference type="OrthoDB" id="431626at2759"/>
<dbReference type="Pfam" id="PF25018">
    <property type="entry name" value="HEAT_IPO9_c"/>
    <property type="match status" value="1"/>
</dbReference>
<comment type="similarity">
    <text evidence="2">Belongs to the importin beta family.</text>
</comment>
<dbReference type="InterPro" id="IPR058669">
    <property type="entry name" value="TPR_IPO7/11-like"/>
</dbReference>
<dbReference type="InterPro" id="IPR056840">
    <property type="entry name" value="HEAT_IPO9_central"/>
</dbReference>
<dbReference type="RefSeq" id="XP_005651791.1">
    <property type="nucleotide sequence ID" value="XM_005651734.1"/>
</dbReference>
<dbReference type="GO" id="GO:0006606">
    <property type="term" value="P:protein import into nucleus"/>
    <property type="evidence" value="ECO:0007669"/>
    <property type="project" value="TreeGrafter"/>
</dbReference>
<evidence type="ECO:0000256" key="1">
    <source>
        <dbReference type="ARBA" id="ARBA00004123"/>
    </source>
</evidence>
<comment type="caution">
    <text evidence="7">The sequence shown here is derived from an EMBL/GenBank/DDBJ whole genome shotgun (WGS) entry which is preliminary data.</text>
</comment>
<dbReference type="PROSITE" id="PS50166">
    <property type="entry name" value="IMPORTIN_B_NT"/>
    <property type="match status" value="1"/>
</dbReference>
<dbReference type="SUPFAM" id="SSF48371">
    <property type="entry name" value="ARM repeat"/>
    <property type="match status" value="1"/>
</dbReference>
<dbReference type="EMBL" id="AGSI01000001">
    <property type="protein sequence ID" value="EIE27247.1"/>
    <property type="molecule type" value="Genomic_DNA"/>
</dbReference>
<dbReference type="PANTHER" id="PTHR10997">
    <property type="entry name" value="IMPORTIN-7, 8, 11"/>
    <property type="match status" value="1"/>
</dbReference>
<dbReference type="STRING" id="574566.I0Z9C8"/>
<name>I0Z9C8_COCSC</name>
<dbReference type="InterPro" id="IPR001494">
    <property type="entry name" value="Importin-beta_N"/>
</dbReference>
<evidence type="ECO:0000256" key="5">
    <source>
        <dbReference type="ARBA" id="ARBA00023242"/>
    </source>
</evidence>
<keyword evidence="3" id="KW-0813">Transport</keyword>
<evidence type="ECO:0000256" key="3">
    <source>
        <dbReference type="ARBA" id="ARBA00022448"/>
    </source>
</evidence>
<dbReference type="InterPro" id="IPR016024">
    <property type="entry name" value="ARM-type_fold"/>
</dbReference>
<feature type="domain" description="Importin N-terminal" evidence="6">
    <location>
        <begin position="26"/>
        <end position="102"/>
    </location>
</feature>
<evidence type="ECO:0000313" key="7">
    <source>
        <dbReference type="EMBL" id="EIE27247.1"/>
    </source>
</evidence>
<protein>
    <submittedName>
        <fullName evidence="7">ARM repeat-containing protein</fullName>
    </submittedName>
</protein>
<dbReference type="GO" id="GO:0005829">
    <property type="term" value="C:cytosol"/>
    <property type="evidence" value="ECO:0007669"/>
    <property type="project" value="TreeGrafter"/>
</dbReference>
<dbReference type="Pfam" id="PF25758">
    <property type="entry name" value="TPR_IPO11"/>
    <property type="match status" value="1"/>
</dbReference>